<dbReference type="InterPro" id="IPR000873">
    <property type="entry name" value="AMP-dep_synth/lig_dom"/>
</dbReference>
<protein>
    <recommendedName>
        <fullName evidence="2">AMP-dependent synthetase/ligase domain-containing protein</fullName>
    </recommendedName>
</protein>
<evidence type="ECO:0000256" key="1">
    <source>
        <dbReference type="SAM" id="MobiDB-lite"/>
    </source>
</evidence>
<feature type="domain" description="AMP-dependent synthetase/ligase" evidence="2">
    <location>
        <begin position="37"/>
        <end position="365"/>
    </location>
</feature>
<feature type="region of interest" description="Disordered" evidence="1">
    <location>
        <begin position="414"/>
        <end position="443"/>
    </location>
</feature>
<accession>A0A7J6PDG0</accession>
<name>A0A7J6PDG0_PEROL</name>
<dbReference type="Gene3D" id="3.30.559.10">
    <property type="entry name" value="Chloramphenicol acetyltransferase-like domain"/>
    <property type="match status" value="1"/>
</dbReference>
<dbReference type="GO" id="GO:0044550">
    <property type="term" value="P:secondary metabolite biosynthetic process"/>
    <property type="evidence" value="ECO:0007669"/>
    <property type="project" value="TreeGrafter"/>
</dbReference>
<sequence>MVAYKYPYDLYHQAFENPELAHRTACVKVGEDGAVSGVLTYAELCSQGMDMAYWLSAILGVKEGDCVGVAIERSGAWLSILLACSTLGAVMAPLDPSADEGRLRDLLYQTSPDILVVRSGVGNTAGLESMAACRVVDITRSDAVSSRPHNWVAPTLSVCDPGYRPLFKMFSGGTTGTPKLIPVTHGMPLSELRGYAEDVVKLPPGSPQPVVLQFSGLQWLASMMGQVNIALAIGGVCLFTDCLKAGLQCVDYPPTVVGAVPTQLFLNATLLSKCKLTHLLLWGEASTPAKLAELQALVGKARVVDLLIATEFWLCLVCDDGSAMFRTLRSKDVEIKLVPLGDEDAAPVDHRPRKRGELMMRGPFVCQPLTDEEGWFRTGDVAEMDDRGVEEASVLTHDGRNYMFVYMKKLEPEASDSDSDDWYAGSSDNSDSGDDGEGSCTAPSYAITEEDESALSMLGQYSTLRGALAANKDAAVLGHENSWRQGLEPERRRRLMSAWKRVGLWGAGSLLACGPKEFFLHLPYMWLSTLYLPVFEEDATTVREKIGLFVLRLIRSCPLDRIGFFAAWFALSRRFKPVRKMTWVWTLVGAFLAFKDGRFLSWPPAFWYAIGNQSSYESAKWLSWGFAKRQIKWNAQWFWWYLSLRWLRNADKTTYGGYGGEWRNQVAPIEDKVAVPKDDESVDGIERQDAVSVLTDEAQDTPLEAAEQSEGSLGLPIPEELRPVESTAPSVNLDMPEESQGLRVAGEGGENVSTADSPSLSVEGGGEAPISGKASIVDDDIMSASDLGESPDTLTPNETSAEESLPAEKLVVPPQKYHYRTFQKWWWHERALDRFDWTRTHFVKGVRNVVRTVPDATQLVGDVSSEQVCALLSGITGWAKVDASTDLGGMTSLQISMLMKRLPGQVAAKDVLLCKDVAQLVTLLQSPMKEEEILQPVGSEEPFRAWFSPGQLNRVCKWAFQIRGDIDMDRLQDAVDRMVDRHPMLRARVVGPARISSFLYDSVMVLLPTLSRLPEDSWTSWWLRLLICKPLWHAWVKVRCREREGHVPIGVRWAWGKDPRKCQRQMFRARNDMEDDRTDDTPLKLYLVQQRIDDPENPETYIVRRQWLFVMIRHAWSDALSYFPIADDLSKAFSDEDLLEMHIITTAKITNRFICHFRYLAEEHYHIPLEHLLIAWISLSLARADQKENVGMTLYTPLRDGPMESQMLALLADWRDFDFDFLFERGSVMDAVLHVSDKLRRRDYTVFDQPGNPEATLLNFLSLDTRVRGNGRLRHVHVDKVGFREDDNDRSWGWVDRQQWREGPGHRQRSMTLEQTSARGAWCFAVTLAPEYYPPEWCRRFSYYMKLTADQVFRDPLGSCGRVQYDEENYAEEWKKWERDSEAAERYDMFQEDELMWSKLPTQTASQLAIRDD</sequence>
<dbReference type="InterPro" id="IPR042099">
    <property type="entry name" value="ANL_N_sf"/>
</dbReference>
<organism evidence="3 4">
    <name type="scientific">Perkinsus olseni</name>
    <name type="common">Perkinsus atlanticus</name>
    <dbReference type="NCBI Taxonomy" id="32597"/>
    <lineage>
        <taxon>Eukaryota</taxon>
        <taxon>Sar</taxon>
        <taxon>Alveolata</taxon>
        <taxon>Perkinsozoa</taxon>
        <taxon>Perkinsea</taxon>
        <taxon>Perkinsida</taxon>
        <taxon>Perkinsidae</taxon>
        <taxon>Perkinsus</taxon>
    </lineage>
</organism>
<dbReference type="Gene3D" id="3.40.50.12780">
    <property type="entry name" value="N-terminal domain of ligase-like"/>
    <property type="match status" value="1"/>
</dbReference>
<feature type="region of interest" description="Disordered" evidence="1">
    <location>
        <begin position="743"/>
        <end position="804"/>
    </location>
</feature>
<feature type="compositionally biased region" description="Polar residues" evidence="1">
    <location>
        <begin position="751"/>
        <end position="760"/>
    </location>
</feature>
<dbReference type="Proteomes" id="UP000541610">
    <property type="component" value="Unassembled WGS sequence"/>
</dbReference>
<evidence type="ECO:0000259" key="2">
    <source>
        <dbReference type="Pfam" id="PF00501"/>
    </source>
</evidence>
<dbReference type="GO" id="GO:0005737">
    <property type="term" value="C:cytoplasm"/>
    <property type="evidence" value="ECO:0007669"/>
    <property type="project" value="TreeGrafter"/>
</dbReference>
<evidence type="ECO:0000313" key="3">
    <source>
        <dbReference type="EMBL" id="KAF4694208.1"/>
    </source>
</evidence>
<dbReference type="PANTHER" id="PTHR45527">
    <property type="entry name" value="NONRIBOSOMAL PEPTIDE SYNTHETASE"/>
    <property type="match status" value="1"/>
</dbReference>
<gene>
    <name evidence="3" type="ORF">FOZ60_008690</name>
</gene>
<evidence type="ECO:0000313" key="4">
    <source>
        <dbReference type="Proteomes" id="UP000541610"/>
    </source>
</evidence>
<dbReference type="SUPFAM" id="SSF52777">
    <property type="entry name" value="CoA-dependent acyltransferases"/>
    <property type="match status" value="1"/>
</dbReference>
<comment type="caution">
    <text evidence="3">The sequence shown here is derived from an EMBL/GenBank/DDBJ whole genome shotgun (WGS) entry which is preliminary data.</text>
</comment>
<dbReference type="OrthoDB" id="329835at2759"/>
<proteinExistence type="predicted"/>
<dbReference type="Pfam" id="PF00501">
    <property type="entry name" value="AMP-binding"/>
    <property type="match status" value="1"/>
</dbReference>
<reference evidence="3 4" key="1">
    <citation type="submission" date="2020-04" db="EMBL/GenBank/DDBJ databases">
        <title>Perkinsus olseni comparative genomics.</title>
        <authorList>
            <person name="Bogema D.R."/>
        </authorList>
    </citation>
    <scope>NUCLEOTIDE SEQUENCE [LARGE SCALE GENOMIC DNA]</scope>
    <source>
        <strain evidence="3">00978-12</strain>
    </source>
</reference>
<dbReference type="GO" id="GO:0043041">
    <property type="term" value="P:amino acid activation for nonribosomal peptide biosynthetic process"/>
    <property type="evidence" value="ECO:0007669"/>
    <property type="project" value="TreeGrafter"/>
</dbReference>
<dbReference type="InterPro" id="IPR023213">
    <property type="entry name" value="CAT-like_dom_sf"/>
</dbReference>
<dbReference type="SUPFAM" id="SSF56801">
    <property type="entry name" value="Acetyl-CoA synthetase-like"/>
    <property type="match status" value="1"/>
</dbReference>
<dbReference type="GO" id="GO:0031177">
    <property type="term" value="F:phosphopantetheine binding"/>
    <property type="evidence" value="ECO:0007669"/>
    <property type="project" value="TreeGrafter"/>
</dbReference>
<dbReference type="PANTHER" id="PTHR45527:SF1">
    <property type="entry name" value="FATTY ACID SYNTHASE"/>
    <property type="match status" value="1"/>
</dbReference>
<dbReference type="EMBL" id="JABANP010000035">
    <property type="protein sequence ID" value="KAF4694208.1"/>
    <property type="molecule type" value="Genomic_DNA"/>
</dbReference>